<feature type="compositionally biased region" description="Low complexity" evidence="3">
    <location>
        <begin position="237"/>
        <end position="250"/>
    </location>
</feature>
<comment type="caution">
    <text evidence="5">The sequence shown here is derived from an EMBL/GenBank/DDBJ whole genome shotgun (WGS) entry which is preliminary data.</text>
</comment>
<evidence type="ECO:0000256" key="2">
    <source>
        <dbReference type="ARBA" id="ARBA00022829"/>
    </source>
</evidence>
<dbReference type="EMBL" id="ONZQ02000009">
    <property type="protein sequence ID" value="SPO03920.1"/>
    <property type="molecule type" value="Genomic_DNA"/>
</dbReference>
<feature type="compositionally biased region" description="Low complexity" evidence="3">
    <location>
        <begin position="282"/>
        <end position="300"/>
    </location>
</feature>
<feature type="compositionally biased region" description="Basic and acidic residues" evidence="3">
    <location>
        <begin position="86"/>
        <end position="115"/>
    </location>
</feature>
<sequence>MLSENLELRGQILRLEKEVENSKAQRVADHALEIKAKLEAQLVEWGGLLAGLGLEPPVKRQDAVGRRMSQSQSRGSLGRRSPRKSSLRDLAREAEARAREEGRLTPIAEHKAYPRRTLDSEGIMALRNEAAADISSSDIGSPPTSRFAETNSPRKEPDSPSKLTQTEEVPESIPESPLQKMAAAVKEEEIDTPLASALSAIPQAEAASMPHDDIQVNQPAKAGSKRKLAARDEPQNATPAVPAAASTTTTTRRKSTILKERTAGKTLKEITEMRREERVKQAPAAAPDTAPDTAPDAAPTLRKPLGAKSTNDDLTSPKKAGKKAAAPTKPLRSVKMKPLPEKQPRESAKRKVMVMEERPVLPPAETDITIADLESEPKKPSVTTAKSAPTPTTVLETNPLSPTPEPKPMRSSRDTPPPADMSLNGETSRPSRRVRAQVSYAEPNLRDKMRRPTKELVDAVTVDTKSRRPESLATDEIAAMVDRAKLESVGMADVFGDVPPSSSSKVSVAVTAAAASTLAQEGMGGGGLPSNVVTERRKRRSSVLAREFSTGDVASDKSISEGDDNLDISLSSTSTTESSGDIYDFPTNSPEMEAAAEEHPTRKPSNRRASRAGQADASRGEEPEPRVSRKRASISLARRSRLEGMAEVGGEGSADTDGPADRPTRRRSTMI</sequence>
<dbReference type="GO" id="GO:0000775">
    <property type="term" value="C:chromosome, centromeric region"/>
    <property type="evidence" value="ECO:0007669"/>
    <property type="project" value="InterPro"/>
</dbReference>
<name>A0AAE8N074_9PEZI</name>
<feature type="region of interest" description="Disordered" evidence="3">
    <location>
        <begin position="518"/>
        <end position="671"/>
    </location>
</feature>
<evidence type="ECO:0000256" key="3">
    <source>
        <dbReference type="SAM" id="MobiDB-lite"/>
    </source>
</evidence>
<feature type="compositionally biased region" description="Basic and acidic residues" evidence="3">
    <location>
        <begin position="618"/>
        <end position="627"/>
    </location>
</feature>
<protein>
    <recommendedName>
        <fullName evidence="4">Shugoshin C-terminal domain-containing protein</fullName>
    </recommendedName>
</protein>
<dbReference type="GO" id="GO:0045132">
    <property type="term" value="P:meiotic chromosome segregation"/>
    <property type="evidence" value="ECO:0007669"/>
    <property type="project" value="InterPro"/>
</dbReference>
<feature type="compositionally biased region" description="Basic and acidic residues" evidence="3">
    <location>
        <begin position="338"/>
        <end position="359"/>
    </location>
</feature>
<reference evidence="5" key="1">
    <citation type="submission" date="2018-03" db="EMBL/GenBank/DDBJ databases">
        <authorList>
            <person name="Guldener U."/>
        </authorList>
    </citation>
    <scope>NUCLEOTIDE SEQUENCE</scope>
</reference>
<feature type="compositionally biased region" description="Basic and acidic residues" evidence="3">
    <location>
        <begin position="257"/>
        <end position="280"/>
    </location>
</feature>
<proteinExistence type="inferred from homology"/>
<feature type="region of interest" description="Disordered" evidence="3">
    <location>
        <begin position="60"/>
        <end position="115"/>
    </location>
</feature>
<accession>A0AAE8N074</accession>
<organism evidence="5 6">
    <name type="scientific">Cephalotrichum gorgonifer</name>
    <dbReference type="NCBI Taxonomy" id="2041049"/>
    <lineage>
        <taxon>Eukaryota</taxon>
        <taxon>Fungi</taxon>
        <taxon>Dikarya</taxon>
        <taxon>Ascomycota</taxon>
        <taxon>Pezizomycotina</taxon>
        <taxon>Sordariomycetes</taxon>
        <taxon>Hypocreomycetidae</taxon>
        <taxon>Microascales</taxon>
        <taxon>Microascaceae</taxon>
        <taxon>Cephalotrichum</taxon>
    </lineage>
</organism>
<feature type="domain" description="Shugoshin C-terminal" evidence="4">
    <location>
        <begin position="428"/>
        <end position="451"/>
    </location>
</feature>
<evidence type="ECO:0000256" key="1">
    <source>
        <dbReference type="ARBA" id="ARBA00010845"/>
    </source>
</evidence>
<feature type="compositionally biased region" description="Polar residues" evidence="3">
    <location>
        <begin position="381"/>
        <end position="400"/>
    </location>
</feature>
<feature type="region of interest" description="Disordered" evidence="3">
    <location>
        <begin position="133"/>
        <end position="453"/>
    </location>
</feature>
<dbReference type="Pfam" id="PF07557">
    <property type="entry name" value="Shugoshin_C"/>
    <property type="match status" value="1"/>
</dbReference>
<keyword evidence="6" id="KW-1185">Reference proteome</keyword>
<gene>
    <name evidence="5" type="ORF">DNG_06603</name>
</gene>
<evidence type="ECO:0000313" key="6">
    <source>
        <dbReference type="Proteomes" id="UP001187682"/>
    </source>
</evidence>
<feature type="compositionally biased region" description="Polar residues" evidence="3">
    <location>
        <begin position="142"/>
        <end position="151"/>
    </location>
</feature>
<dbReference type="GO" id="GO:0005634">
    <property type="term" value="C:nucleus"/>
    <property type="evidence" value="ECO:0007669"/>
    <property type="project" value="InterPro"/>
</dbReference>
<evidence type="ECO:0000313" key="5">
    <source>
        <dbReference type="EMBL" id="SPO03920.1"/>
    </source>
</evidence>
<dbReference type="Proteomes" id="UP001187682">
    <property type="component" value="Unassembled WGS sequence"/>
</dbReference>
<feature type="compositionally biased region" description="Basic and acidic residues" evidence="3">
    <location>
        <begin position="444"/>
        <end position="453"/>
    </location>
</feature>
<dbReference type="AlphaFoldDB" id="A0AAE8N074"/>
<evidence type="ECO:0000259" key="4">
    <source>
        <dbReference type="Pfam" id="PF07557"/>
    </source>
</evidence>
<feature type="compositionally biased region" description="Low complexity" evidence="3">
    <location>
        <begin position="569"/>
        <end position="579"/>
    </location>
</feature>
<feature type="compositionally biased region" description="Low complexity" evidence="3">
    <location>
        <begin position="66"/>
        <end position="79"/>
    </location>
</feature>
<keyword evidence="2" id="KW-0159">Chromosome partition</keyword>
<dbReference type="InterPro" id="IPR011515">
    <property type="entry name" value="Shugoshin_C"/>
</dbReference>
<comment type="similarity">
    <text evidence="1">Belongs to the shugoshin family.</text>
</comment>